<feature type="domain" description="Flagellar hook-associated protein 2 C-terminal" evidence="7">
    <location>
        <begin position="223"/>
        <end position="537"/>
    </location>
</feature>
<dbReference type="GO" id="GO:0009421">
    <property type="term" value="C:bacterial-type flagellum filament cap"/>
    <property type="evidence" value="ECO:0007669"/>
    <property type="project" value="InterPro"/>
</dbReference>
<dbReference type="PANTHER" id="PTHR30288">
    <property type="entry name" value="FLAGELLAR CAP/ASSEMBLY PROTEIN FLID"/>
    <property type="match status" value="1"/>
</dbReference>
<evidence type="ECO:0000256" key="5">
    <source>
        <dbReference type="RuleBase" id="RU362066"/>
    </source>
</evidence>
<dbReference type="Pfam" id="PF07195">
    <property type="entry name" value="FliD_C"/>
    <property type="match status" value="1"/>
</dbReference>
<protein>
    <recommendedName>
        <fullName evidence="5">Flagellar hook-associated protein 2</fullName>
        <shortName evidence="5">HAP2</shortName>
    </recommendedName>
    <alternativeName>
        <fullName evidence="5">Flagellar cap protein</fullName>
    </alternativeName>
</protein>
<dbReference type="GO" id="GO:0071973">
    <property type="term" value="P:bacterial-type flagellum-dependent cell motility"/>
    <property type="evidence" value="ECO:0007669"/>
    <property type="project" value="TreeGrafter"/>
</dbReference>
<gene>
    <name evidence="8" type="ORF">METESE_37800</name>
</gene>
<dbReference type="KEGG" id="msea:METESE_37800"/>
<comment type="subcellular location">
    <subcellularLocation>
        <location evidence="5">Secreted</location>
    </subcellularLocation>
    <subcellularLocation>
        <location evidence="5">Bacterial flagellum</location>
    </subcellularLocation>
</comment>
<evidence type="ECO:0000313" key="8">
    <source>
        <dbReference type="EMBL" id="BDU78822.1"/>
    </source>
</evidence>
<comment type="similarity">
    <text evidence="1 5">Belongs to the FliD family.</text>
</comment>
<dbReference type="InterPro" id="IPR040026">
    <property type="entry name" value="FliD"/>
</dbReference>
<evidence type="ECO:0000256" key="1">
    <source>
        <dbReference type="ARBA" id="ARBA00009764"/>
    </source>
</evidence>
<evidence type="ECO:0000259" key="6">
    <source>
        <dbReference type="Pfam" id="PF02465"/>
    </source>
</evidence>
<dbReference type="Proteomes" id="UP001228113">
    <property type="component" value="Chromosome"/>
</dbReference>
<dbReference type="EMBL" id="AP027081">
    <property type="protein sequence ID" value="BDU78822.1"/>
    <property type="molecule type" value="Genomic_DNA"/>
</dbReference>
<name>A0AA48GWC5_9BACT</name>
<dbReference type="PANTHER" id="PTHR30288:SF0">
    <property type="entry name" value="FLAGELLAR HOOK-ASSOCIATED PROTEIN 2"/>
    <property type="match status" value="1"/>
</dbReference>
<evidence type="ECO:0000256" key="4">
    <source>
        <dbReference type="ARBA" id="ARBA00023143"/>
    </source>
</evidence>
<keyword evidence="4 5" id="KW-0975">Bacterial flagellum</keyword>
<reference evidence="8" key="1">
    <citation type="journal article" date="2023" name="Int. J. Syst. Evol. Microbiol.">
        <title>Mesoterricola silvestris gen. nov., sp. nov., Mesoterricola sediminis sp. nov., Geothrix oryzae sp. nov., Geothrix edaphica sp. nov., Geothrix rubra sp. nov., and Geothrix limicola sp. nov., six novel members of Acidobacteriota isolated from soils.</title>
        <authorList>
            <person name="Itoh H."/>
            <person name="Sugisawa Y."/>
            <person name="Mise K."/>
            <person name="Xu Z."/>
            <person name="Kuniyasu M."/>
            <person name="Ushijima N."/>
            <person name="Kawano K."/>
            <person name="Kobayashi E."/>
            <person name="Shiratori Y."/>
            <person name="Masuda Y."/>
            <person name="Senoo K."/>
        </authorList>
    </citation>
    <scope>NUCLEOTIDE SEQUENCE</scope>
    <source>
        <strain evidence="8">W786</strain>
    </source>
</reference>
<dbReference type="GO" id="GO:0009424">
    <property type="term" value="C:bacterial-type flagellum hook"/>
    <property type="evidence" value="ECO:0007669"/>
    <property type="project" value="UniProtKB-UniRule"/>
</dbReference>
<dbReference type="AlphaFoldDB" id="A0AA48GWC5"/>
<feature type="domain" description="Flagellar hook-associated protein 2 N-terminal" evidence="6">
    <location>
        <begin position="13"/>
        <end position="107"/>
    </location>
</feature>
<comment type="subunit">
    <text evidence="2 5">Homopentamer.</text>
</comment>
<evidence type="ECO:0000313" key="9">
    <source>
        <dbReference type="Proteomes" id="UP001228113"/>
    </source>
</evidence>
<keyword evidence="3" id="KW-0175">Coiled coil</keyword>
<keyword evidence="9" id="KW-1185">Reference proteome</keyword>
<dbReference type="RefSeq" id="WP_316410822.1">
    <property type="nucleotide sequence ID" value="NZ_AP027081.1"/>
</dbReference>
<evidence type="ECO:0000259" key="7">
    <source>
        <dbReference type="Pfam" id="PF07195"/>
    </source>
</evidence>
<dbReference type="InterPro" id="IPR010809">
    <property type="entry name" value="FliD_C"/>
</dbReference>
<sequence>MASAISFQGLSTNLPTDQLIAAIINQQSQPMVRMQNQQATNNKKSLALQTLRTDLTSLSTAIDSLTISGFQSNKVTSTDSQGTYATATASGAASGQYDLTVKSLATRSRLVLPTALATGAAVGTGTYTLTDMSGRTASITIDSTNNTLSGLAQAINNAKDASGTALDVGATVIQTNADGTSQLVLSANNTGVGSGGATTFSLQMAAGSALDPGATGTFTSSTATNSNFILNGVEMWRSSNAVSDAVAGVTFNLNQAQTDLTKTTTFTVAMDTDAATKAMQTVVDKFNAFYKDYKDNAKFTQNDDGTYTKGVFNMDMTVRNIVSQVSQALMGSPSGVNPATAYNSAASIGLKTNQDGTIALDTTAFTDALTKGSRAVSNLFANSGSSTSPLLTFVSSGSKTTSSPIAFSVANNAGTLTGSFTTTGADGNPATYTLTSTDGNFYGATGTPLEGLVLQASAGATGTLTVSTGISRLLQDLNNTLSDSNPGDIGGLISDLSASNYRLQIQIDQQKDYLDRSKASLQKLYSNLETVVGQLQAAGQSLSSL</sequence>
<dbReference type="GO" id="GO:0007155">
    <property type="term" value="P:cell adhesion"/>
    <property type="evidence" value="ECO:0007669"/>
    <property type="project" value="InterPro"/>
</dbReference>
<keyword evidence="5" id="KW-0964">Secreted</keyword>
<dbReference type="InterPro" id="IPR003481">
    <property type="entry name" value="FliD_N"/>
</dbReference>
<dbReference type="Pfam" id="PF02465">
    <property type="entry name" value="FliD_N"/>
    <property type="match status" value="1"/>
</dbReference>
<comment type="function">
    <text evidence="5">Required for morphogenesis and for the elongation of the flagellar filament by facilitating polymerization of the flagellin monomers at the tip of growing filament. Forms a capping structure, which prevents flagellin subunits (transported through the central channel of the flagellum) from leaking out without polymerization at the distal end.</text>
</comment>
<proteinExistence type="inferred from homology"/>
<evidence type="ECO:0000256" key="2">
    <source>
        <dbReference type="ARBA" id="ARBA00011255"/>
    </source>
</evidence>
<dbReference type="GO" id="GO:0005576">
    <property type="term" value="C:extracellular region"/>
    <property type="evidence" value="ECO:0007669"/>
    <property type="project" value="UniProtKB-SubCell"/>
</dbReference>
<accession>A0AA48GWC5</accession>
<evidence type="ECO:0000256" key="3">
    <source>
        <dbReference type="ARBA" id="ARBA00023054"/>
    </source>
</evidence>
<organism evidence="8 9">
    <name type="scientific">Mesoterricola sediminis</name>
    <dbReference type="NCBI Taxonomy" id="2927980"/>
    <lineage>
        <taxon>Bacteria</taxon>
        <taxon>Pseudomonadati</taxon>
        <taxon>Acidobacteriota</taxon>
        <taxon>Holophagae</taxon>
        <taxon>Holophagales</taxon>
        <taxon>Holophagaceae</taxon>
        <taxon>Mesoterricola</taxon>
    </lineage>
</organism>